<dbReference type="OrthoDB" id="442460at2759"/>
<name>A0A9Q0ZDG0_SALVM</name>
<organism evidence="9 10">
    <name type="scientific">Salix viminalis</name>
    <name type="common">Common osier</name>
    <name type="synonym">Basket willow</name>
    <dbReference type="NCBI Taxonomy" id="40686"/>
    <lineage>
        <taxon>Eukaryota</taxon>
        <taxon>Viridiplantae</taxon>
        <taxon>Streptophyta</taxon>
        <taxon>Embryophyta</taxon>
        <taxon>Tracheophyta</taxon>
        <taxon>Spermatophyta</taxon>
        <taxon>Magnoliopsida</taxon>
        <taxon>eudicotyledons</taxon>
        <taxon>Gunneridae</taxon>
        <taxon>Pentapetalae</taxon>
        <taxon>rosids</taxon>
        <taxon>fabids</taxon>
        <taxon>Malpighiales</taxon>
        <taxon>Salicaceae</taxon>
        <taxon>Saliceae</taxon>
        <taxon>Salix</taxon>
    </lineage>
</organism>
<evidence type="ECO:0000256" key="6">
    <source>
        <dbReference type="ARBA" id="ARBA00057729"/>
    </source>
</evidence>
<dbReference type="Gene3D" id="1.10.418.20">
    <property type="match status" value="1"/>
</dbReference>
<keyword evidence="10" id="KW-1185">Reference proteome</keyword>
<feature type="region of interest" description="Disordered" evidence="7">
    <location>
        <begin position="998"/>
        <end position="1027"/>
    </location>
</feature>
<dbReference type="GO" id="GO:0008234">
    <property type="term" value="F:cysteine-type peptidase activity"/>
    <property type="evidence" value="ECO:0007669"/>
    <property type="project" value="UniProtKB-KW"/>
</dbReference>
<gene>
    <name evidence="9" type="ORF">OIU85_021105</name>
</gene>
<reference evidence="9" key="2">
    <citation type="journal article" date="2023" name="Int. J. Mol. Sci.">
        <title>De Novo Assembly and Annotation of 11 Diverse Shrub Willow (Salix) Genomes Reveals Novel Gene Organization in Sex-Linked Regions.</title>
        <authorList>
            <person name="Hyden B."/>
            <person name="Feng K."/>
            <person name="Yates T.B."/>
            <person name="Jawdy S."/>
            <person name="Cereghino C."/>
            <person name="Smart L.B."/>
            <person name="Muchero W."/>
        </authorList>
    </citation>
    <scope>NUCLEOTIDE SEQUENCE [LARGE SCALE GENOMIC DNA]</scope>
    <source>
        <tissue evidence="9">Shoot tip</tissue>
    </source>
</reference>
<evidence type="ECO:0000256" key="3">
    <source>
        <dbReference type="ARBA" id="ARBA00022786"/>
    </source>
</evidence>
<dbReference type="InterPro" id="IPR003653">
    <property type="entry name" value="Peptidase_C48_C"/>
</dbReference>
<feature type="domain" description="Ubiquitin-like protease family profile" evidence="8">
    <location>
        <begin position="364"/>
        <end position="558"/>
    </location>
</feature>
<dbReference type="InterPro" id="IPR038765">
    <property type="entry name" value="Papain-like_cys_pep_sf"/>
</dbReference>
<proteinExistence type="inferred from homology"/>
<sequence length="1027" mass="113494">MKNGLGVFDFKEENEIAELAADKVIGKFKNPSLDNPFISKYQFLECVAQEFDVLKNESGSLVCVDVDTTGCDHADACIQPETFRDDVITDEGNSGSVDVSQFTSLSHDQGFCFRVDDFESKRLFSEHETIIPCHEAPLPGESQLNRGFRDSPRSSSEAVDGKLDVDDHVEDCSPSSPTPDITEASVILNGPTPTNCFSYSELGGINLVVDYAVYRGKYCSGCLVTFSYGGVKINSATEHGDEGTFSFEAGIDDIVTIESQNLQRFGTVTIKLHILSKDAVQADTARGMSGVEELEVTIVEPNWSRKWEEITSLNMKYSALLSVIHDTDIALDGGVDFLQQRHYFPSFDVEFEDVIYPKGDSDAVSIGKRDVDLLQPETFVNDTIIDFYIKYLKNQIPPEEKHRYHFFNSFFFRKLADLDKDPSSVKDGRAAFLRVHKWTRKVDLFGKDYIFIPVNFNLHWSLLVICHPGEVAGVKDEETAKTVKVPCILHMDSIKGTHAGLKNLVQSYLWEEWKQRQKDTSEDVSSQFLNLRFVPLELPQQENSFDCGLFLLHYLELFLVEAPLNFSPFRINEFNKFLNGDWFPPAEASLKRTLIQRLISELLQNCSREVSSGGCNDVPHSDFSEMNGKESGLGLVSERCTPAGACHVNLSSSDPGQGIEITLLEASSMRNSHCVDDSGLVLREFFEPGVAAGSLLAHCPSFDQSSSYYHLNDAMLQIERDDTETGEQFAYFPSGEAVFQQIAGIPPQDSSISCSFRGFGADDSWNPGISLQADDNDSSSETSDSASDDSDVGIVENCPVKEDIGLCQKEKFDQQASSLMDNMECLTSSLAAASCEMLENSNFGAVQNIEASEDTHRVDDGNENVSLASCEGNFSAPLQEDRNLVENVLHQDSEKAEVTQDDMQTMDGIHNLEGIDDTDRIGHGNESGNLEGIDDTDRIGHGNESGNLASCQENFSASLPEDHALVGNGLHQDLQKTGATENDMQTFGGNVILVESDEQQAAKRPRLTPPHEVDGEITRSASKDLHL</sequence>
<feature type="compositionally biased region" description="Basic and acidic residues" evidence="7">
    <location>
        <begin position="1009"/>
        <end position="1027"/>
    </location>
</feature>
<feature type="region of interest" description="Disordered" evidence="7">
    <location>
        <begin position="135"/>
        <end position="162"/>
    </location>
</feature>
<keyword evidence="5" id="KW-0788">Thiol protease</keyword>
<dbReference type="PROSITE" id="PS50600">
    <property type="entry name" value="ULP_PROTEASE"/>
    <property type="match status" value="1"/>
</dbReference>
<comment type="function">
    <text evidence="6">Protease that catalyzes two essential functions in the SUMO pathway: processing of full-length SUMOs to their mature forms and deconjugation of SUMO from targeted proteins.</text>
</comment>
<keyword evidence="3" id="KW-0833">Ubl conjugation pathway</keyword>
<evidence type="ECO:0000256" key="4">
    <source>
        <dbReference type="ARBA" id="ARBA00022801"/>
    </source>
</evidence>
<comment type="similarity">
    <text evidence="1">Belongs to the peptidase C48 family.</text>
</comment>
<dbReference type="Pfam" id="PF02902">
    <property type="entry name" value="Peptidase_C48"/>
    <property type="match status" value="1"/>
</dbReference>
<evidence type="ECO:0000259" key="8">
    <source>
        <dbReference type="PROSITE" id="PS50600"/>
    </source>
</evidence>
<protein>
    <submittedName>
        <fullName evidence="9">UBIQUITIN-LIKE-SPECIFIC PROTEASE 2B-RELATED</fullName>
    </submittedName>
</protein>
<dbReference type="EMBL" id="JAPFFL010000004">
    <property type="protein sequence ID" value="KAJ6730273.1"/>
    <property type="molecule type" value="Genomic_DNA"/>
</dbReference>
<dbReference type="GO" id="GO:0006508">
    <property type="term" value="P:proteolysis"/>
    <property type="evidence" value="ECO:0007669"/>
    <property type="project" value="UniProtKB-KW"/>
</dbReference>
<comment type="caution">
    <text evidence="9">The sequence shown here is derived from an EMBL/GenBank/DDBJ whole genome shotgun (WGS) entry which is preliminary data.</text>
</comment>
<dbReference type="FunFam" id="3.30.310.130:FF:000006">
    <property type="entry name" value="Probable ubiquitin-like-specific protease 2B"/>
    <property type="match status" value="1"/>
</dbReference>
<dbReference type="Proteomes" id="UP001151529">
    <property type="component" value="Chromosome 2"/>
</dbReference>
<dbReference type="Pfam" id="PF25352">
    <property type="entry name" value="PH_ULP"/>
    <property type="match status" value="1"/>
</dbReference>
<accession>A0A9Q0ZDG0</accession>
<dbReference type="PANTHER" id="PTHR47764">
    <property type="entry name" value="UBIQUITIN-LIKE-SPECIFIC PROTEASE 2B-RELATED"/>
    <property type="match status" value="1"/>
</dbReference>
<evidence type="ECO:0000256" key="5">
    <source>
        <dbReference type="ARBA" id="ARBA00022807"/>
    </source>
</evidence>
<evidence type="ECO:0000256" key="1">
    <source>
        <dbReference type="ARBA" id="ARBA00005234"/>
    </source>
</evidence>
<keyword evidence="2 9" id="KW-0645">Protease</keyword>
<dbReference type="SUPFAM" id="SSF54001">
    <property type="entry name" value="Cysteine proteinases"/>
    <property type="match status" value="1"/>
</dbReference>
<dbReference type="PANTHER" id="PTHR47764:SF2">
    <property type="entry name" value="UBIQUITIN-LIKE PROTEASE FAMILY PROFILE DOMAIN-CONTAINING PROTEIN"/>
    <property type="match status" value="1"/>
</dbReference>
<feature type="region of interest" description="Disordered" evidence="7">
    <location>
        <begin position="767"/>
        <end position="793"/>
    </location>
</feature>
<evidence type="ECO:0000256" key="2">
    <source>
        <dbReference type="ARBA" id="ARBA00022670"/>
    </source>
</evidence>
<dbReference type="InterPro" id="IPR057375">
    <property type="entry name" value="ULP2A/B_PH"/>
</dbReference>
<dbReference type="Gene3D" id="3.30.310.130">
    <property type="entry name" value="Ubiquitin-related"/>
    <property type="match status" value="1"/>
</dbReference>
<evidence type="ECO:0000256" key="7">
    <source>
        <dbReference type="SAM" id="MobiDB-lite"/>
    </source>
</evidence>
<reference evidence="9" key="1">
    <citation type="submission" date="2022-11" db="EMBL/GenBank/DDBJ databases">
        <authorList>
            <person name="Hyden B.L."/>
            <person name="Feng K."/>
            <person name="Yates T."/>
            <person name="Jawdy S."/>
            <person name="Smart L.B."/>
            <person name="Muchero W."/>
        </authorList>
    </citation>
    <scope>NUCLEOTIDE SEQUENCE</scope>
    <source>
        <tissue evidence="9">Shoot tip</tissue>
    </source>
</reference>
<evidence type="ECO:0000313" key="10">
    <source>
        <dbReference type="Proteomes" id="UP001151529"/>
    </source>
</evidence>
<keyword evidence="4" id="KW-0378">Hydrolase</keyword>
<evidence type="ECO:0000313" key="9">
    <source>
        <dbReference type="EMBL" id="KAJ6730273.1"/>
    </source>
</evidence>
<dbReference type="AlphaFoldDB" id="A0A9Q0ZDG0"/>